<feature type="compositionally biased region" description="Low complexity" evidence="1">
    <location>
        <begin position="946"/>
        <end position="983"/>
    </location>
</feature>
<feature type="compositionally biased region" description="Basic and acidic residues" evidence="1">
    <location>
        <begin position="233"/>
        <end position="249"/>
    </location>
</feature>
<feature type="compositionally biased region" description="Polar residues" evidence="1">
    <location>
        <begin position="123"/>
        <end position="137"/>
    </location>
</feature>
<name>A0A9P5U692_9AGAR</name>
<dbReference type="PANTHER" id="PTHR47219:SF9">
    <property type="entry name" value="GTPASE ACTIVATING PROTEIN AND CENTROSOME-ASSOCIATED, ISOFORM B"/>
    <property type="match status" value="1"/>
</dbReference>
<dbReference type="PANTHER" id="PTHR47219">
    <property type="entry name" value="RAB GTPASE-ACTIVATING PROTEIN 1-LIKE"/>
    <property type="match status" value="1"/>
</dbReference>
<feature type="compositionally biased region" description="Low complexity" evidence="1">
    <location>
        <begin position="334"/>
        <end position="344"/>
    </location>
</feature>
<evidence type="ECO:0000259" key="2">
    <source>
        <dbReference type="PROSITE" id="PS50086"/>
    </source>
</evidence>
<dbReference type="InterPro" id="IPR036028">
    <property type="entry name" value="SH3-like_dom_sf"/>
</dbReference>
<feature type="compositionally biased region" description="Basic and acidic residues" evidence="1">
    <location>
        <begin position="855"/>
        <end position="876"/>
    </location>
</feature>
<feature type="region of interest" description="Disordered" evidence="1">
    <location>
        <begin position="581"/>
        <end position="719"/>
    </location>
</feature>
<dbReference type="Proteomes" id="UP000772434">
    <property type="component" value="Unassembled WGS sequence"/>
</dbReference>
<dbReference type="OrthoDB" id="159449at2759"/>
<feature type="compositionally biased region" description="Low complexity" evidence="1">
    <location>
        <begin position="478"/>
        <end position="488"/>
    </location>
</feature>
<feature type="compositionally biased region" description="Polar residues" evidence="1">
    <location>
        <begin position="545"/>
        <end position="554"/>
    </location>
</feature>
<feature type="compositionally biased region" description="Acidic residues" evidence="1">
    <location>
        <begin position="308"/>
        <end position="317"/>
    </location>
</feature>
<keyword evidence="4" id="KW-1185">Reference proteome</keyword>
<feature type="compositionally biased region" description="Low complexity" evidence="1">
    <location>
        <begin position="607"/>
        <end position="627"/>
    </location>
</feature>
<feature type="region of interest" description="Disordered" evidence="1">
    <location>
        <begin position="1199"/>
        <end position="1447"/>
    </location>
</feature>
<feature type="compositionally biased region" description="Pro residues" evidence="1">
    <location>
        <begin position="992"/>
        <end position="1005"/>
    </location>
</feature>
<feature type="compositionally biased region" description="Polar residues" evidence="1">
    <location>
        <begin position="807"/>
        <end position="817"/>
    </location>
</feature>
<feature type="region of interest" description="Disordered" evidence="1">
    <location>
        <begin position="417"/>
        <end position="555"/>
    </location>
</feature>
<dbReference type="Gene3D" id="1.10.8.270">
    <property type="entry name" value="putative rabgap domain of human tbc1 domain family member 14 like domains"/>
    <property type="match status" value="1"/>
</dbReference>
<sequence>MAPSELARWTRFARRGGIGKCTAIQDCVAESSEDLMFLKDDEITVLVQIPENEGLYLGYCEGVVGKFQAHTVNFHSKLKRPVMTKRNSRVKSPTAASSSSTPVSSNPATPLTPVFAARAPSPKRNSSLDVQSQATPQSSKSSTVSKSAHPETLTPQTAQSTSTVAATAPRHAYTPSIAVSEMSQHSTSTSTVDVDYGLPRVMSPPSMYGESNLHTRQLSMASVLSSESSVRNMETRDVNLFPKRSDSLKSSRSTTRSKSPSIYQSSGQRKSTLSIASSDHDPRISIASATSDGEIGIGLSLMASLGEGDSDDEDFENEVGRPNPGTATVEPVEGNIINSGSSTGSLNIERAISSSPISPSPISEDAVSAFPRPPSTQIAVVTSSDPVNPFGTFGQSTAAVAVRGGLDRLFGALGLGTHEPHASVTSSESLGTGSIESKEMGSSESGGTTALGHPSQNVQHDEPEEVNEIVHPRSPALSSVRSDSEYSSVGQRPSPIQPIASGSELSPTSPTFPPPNFRFPAQRPDADTPSVSAITHSDILPPHSPTFSSASGASVSEWEGASDIYDNYLYRFSMASKNSRLSQMSVASKLPRSIPSTSTMPPAGTIPRPLSSPTMSSSSPFSVQTSSKLEAVQPAENQSKSAELENSLYTSLSADSADTSTTITPSQIPPRYDSLTMQRAPSVSASSRSLHSRRSVASSHYAGSPHQSDESDDESIYSRLSSKPSLSLLEAHAAALLENQERVNTTSALNVVKNSPSPSITTFEKIPSVSKNRPSPLDLTKDQARALNTTHGIAGPSPLLHTRWGSPVSSTGMSTGSVYDDKSSGGYPTPPIEIMHGSEDDKTQTLLAGSAAPSKGEHRQSHRAETADPVRAHNDPDSSSSTNRPLVIEDDEELPSHAIDPQEGEMDMSLTTMESSDLRYADGSMSDIDSTPFSSPKNKNESLGVTPLLISSSPSSPSLQVTSPTSSRSGMSGSSPNSVISPGDGNLDSASTPPPSPSPIRPIPRPSLAELRGYPDSAVEGQRRSLFLPHPNSPRAPLESPGPMYIRDVDSSQLHELNQVRQGPDPKKIALHVMHMALNTPPPAMSLMPPPSSMPIRGTNKRGNPPAPLPRGPTIYARVDVDLSTSNGPVPITFGVEPMGPPPLPLYHSPDNTTANLPGAMQPPVSPRAQLPPTIQYQRLQVPQVNSVKRSVTASASLPTTSFAGGSPPLIPGSVPQPLSRDNFTPRASSSRPRSKSFSAGSNPPATVDDLIPIPNSSNSVPLRTRGSSTSLASSPPVPSPSSPTKDSFSPLRPSSLGKPASNSKLRNVFSPSPLSLPFNDSSISPLMNGVPKSPSSPLLGPSRPSQLRKVTSLASLPSGSPPSAKIPPLKSLTDAGHVEKPPKSPTAISRQSNDEPKDSDVMSVTSSRSQAMSPPPVGRRTSLQSKLSMPNLRRGTMGREDNFSSPIAENETLQVQDMDFELVRPNFPVISSRSSEDSNSGFGRKSESRTAEGGSTLFRPESPAISISSGISGTSRITTGVSSDSAAFRSKASIRASDSEASMDAHRQREQKWMTLISTVPAVQARKNKKTRKLLGEGVPSSVRYLVWAHLTNAKSKGVAGVYSQLSKRVRVAAFADMERDVKRCFGEHPHLQSTEGPLISLLQAYLTMVPDVQYSTGLTLIAGHTLLLAPEEDAFWIFVSVMDSALRPYFSPNSTQMEVDAALFSRALEANDAQVSRKVLVDMSINPAHICFPWFTTLFVSTLPGDYVNRVWDLFLYEGIPILIRVGLAILYCCRRVILEATSEDAVLYYLKRPSPTWLPPTPDAFMTLAFSFKVKDDEVRKQRVKMEKQGQGARLAANGISLPREG</sequence>
<feature type="compositionally biased region" description="Low complexity" evidence="1">
    <location>
        <begin position="92"/>
        <end position="109"/>
    </location>
</feature>
<feature type="compositionally biased region" description="Polar residues" evidence="1">
    <location>
        <begin position="927"/>
        <end position="943"/>
    </location>
</feature>
<feature type="compositionally biased region" description="Low complexity" evidence="1">
    <location>
        <begin position="138"/>
        <end position="147"/>
    </location>
</feature>
<dbReference type="PROSITE" id="PS50086">
    <property type="entry name" value="TBC_RABGAP"/>
    <property type="match status" value="1"/>
</dbReference>
<organism evidence="3 4">
    <name type="scientific">Rhodocollybia butyracea</name>
    <dbReference type="NCBI Taxonomy" id="206335"/>
    <lineage>
        <taxon>Eukaryota</taxon>
        <taxon>Fungi</taxon>
        <taxon>Dikarya</taxon>
        <taxon>Basidiomycota</taxon>
        <taxon>Agaricomycotina</taxon>
        <taxon>Agaricomycetes</taxon>
        <taxon>Agaricomycetidae</taxon>
        <taxon>Agaricales</taxon>
        <taxon>Marasmiineae</taxon>
        <taxon>Omphalotaceae</taxon>
        <taxon>Rhodocollybia</taxon>
    </lineage>
</organism>
<dbReference type="InterPro" id="IPR050302">
    <property type="entry name" value="Rab_GAP_TBC_domain"/>
</dbReference>
<dbReference type="SMART" id="SM00164">
    <property type="entry name" value="TBC"/>
    <property type="match status" value="1"/>
</dbReference>
<gene>
    <name evidence="3" type="ORF">BDP27DRAFT_1327023</name>
</gene>
<feature type="region of interest" description="Disordered" evidence="1">
    <location>
        <begin position="754"/>
        <end position="778"/>
    </location>
</feature>
<feature type="compositionally biased region" description="Low complexity" evidence="1">
    <location>
        <begin position="1226"/>
        <end position="1242"/>
    </location>
</feature>
<feature type="compositionally biased region" description="Polar residues" evidence="1">
    <location>
        <begin position="1471"/>
        <end position="1482"/>
    </location>
</feature>
<dbReference type="InterPro" id="IPR000195">
    <property type="entry name" value="Rab-GAP-TBC_dom"/>
</dbReference>
<feature type="compositionally biased region" description="Low complexity" evidence="1">
    <location>
        <begin position="154"/>
        <end position="168"/>
    </location>
</feature>
<dbReference type="Gene3D" id="1.10.472.80">
    <property type="entry name" value="Ypt/Rab-GAP domain of gyp1p, domain 3"/>
    <property type="match status" value="1"/>
</dbReference>
<feature type="compositionally biased region" description="Polar residues" evidence="1">
    <location>
        <begin position="262"/>
        <end position="277"/>
    </location>
</feature>
<dbReference type="GO" id="GO:0005096">
    <property type="term" value="F:GTPase activator activity"/>
    <property type="evidence" value="ECO:0007669"/>
    <property type="project" value="TreeGrafter"/>
</dbReference>
<feature type="compositionally biased region" description="Low complexity" evidence="1">
    <location>
        <begin position="250"/>
        <end position="261"/>
    </location>
</feature>
<feature type="domain" description="Rab-GAP TBC" evidence="2">
    <location>
        <begin position="1579"/>
        <end position="1761"/>
    </location>
</feature>
<proteinExistence type="predicted"/>
<feature type="compositionally biased region" description="Low complexity" evidence="1">
    <location>
        <begin position="682"/>
        <end position="700"/>
    </location>
</feature>
<feature type="region of interest" description="Disordered" evidence="1">
    <location>
        <begin position="78"/>
        <end position="168"/>
    </location>
</feature>
<dbReference type="EMBL" id="JADNRY010000059">
    <property type="protein sequence ID" value="KAF9068625.1"/>
    <property type="molecule type" value="Genomic_DNA"/>
</dbReference>
<feature type="compositionally biased region" description="Low complexity" evidence="1">
    <location>
        <begin position="650"/>
        <end position="670"/>
    </location>
</feature>
<evidence type="ECO:0000256" key="1">
    <source>
        <dbReference type="SAM" id="MobiDB-lite"/>
    </source>
</evidence>
<dbReference type="Pfam" id="PF00566">
    <property type="entry name" value="RabGAP-TBC"/>
    <property type="match status" value="1"/>
</dbReference>
<feature type="region of interest" description="Disordered" evidence="1">
    <location>
        <begin position="1471"/>
        <end position="1523"/>
    </location>
</feature>
<feature type="compositionally biased region" description="Polar residues" evidence="1">
    <location>
        <begin position="1301"/>
        <end position="1326"/>
    </location>
</feature>
<dbReference type="InterPro" id="IPR035969">
    <property type="entry name" value="Rab-GAP_TBC_sf"/>
</dbReference>
<feature type="region of interest" description="Disordered" evidence="1">
    <location>
        <begin position="304"/>
        <end position="344"/>
    </location>
</feature>
<evidence type="ECO:0000313" key="3">
    <source>
        <dbReference type="EMBL" id="KAF9068625.1"/>
    </source>
</evidence>
<reference evidence="3" key="1">
    <citation type="submission" date="2020-11" db="EMBL/GenBank/DDBJ databases">
        <authorList>
            <consortium name="DOE Joint Genome Institute"/>
            <person name="Ahrendt S."/>
            <person name="Riley R."/>
            <person name="Andreopoulos W."/>
            <person name="Labutti K."/>
            <person name="Pangilinan J."/>
            <person name="Ruiz-Duenas F.J."/>
            <person name="Barrasa J.M."/>
            <person name="Sanchez-Garcia M."/>
            <person name="Camarero S."/>
            <person name="Miyauchi S."/>
            <person name="Serrano A."/>
            <person name="Linde D."/>
            <person name="Babiker R."/>
            <person name="Drula E."/>
            <person name="Ayuso-Fernandez I."/>
            <person name="Pacheco R."/>
            <person name="Padilla G."/>
            <person name="Ferreira P."/>
            <person name="Barriuso J."/>
            <person name="Kellner H."/>
            <person name="Castanera R."/>
            <person name="Alfaro M."/>
            <person name="Ramirez L."/>
            <person name="Pisabarro A.G."/>
            <person name="Kuo A."/>
            <person name="Tritt A."/>
            <person name="Lipzen A."/>
            <person name="He G."/>
            <person name="Yan M."/>
            <person name="Ng V."/>
            <person name="Cullen D."/>
            <person name="Martin F."/>
            <person name="Rosso M.-N."/>
            <person name="Henrissat B."/>
            <person name="Hibbett D."/>
            <person name="Martinez A.T."/>
            <person name="Grigoriev I.V."/>
        </authorList>
    </citation>
    <scope>NUCLEOTIDE SEQUENCE</scope>
    <source>
        <strain evidence="3">AH 40177</strain>
    </source>
</reference>
<feature type="compositionally biased region" description="Low complexity" evidence="1">
    <location>
        <begin position="1506"/>
        <end position="1523"/>
    </location>
</feature>
<protein>
    <submittedName>
        <fullName evidence="3">Rab-GTPase-TBC domain-containing protein</fullName>
    </submittedName>
</protein>
<feature type="region of interest" description="Disordered" evidence="1">
    <location>
        <begin position="790"/>
        <end position="1046"/>
    </location>
</feature>
<dbReference type="GO" id="GO:0031267">
    <property type="term" value="F:small GTPase binding"/>
    <property type="evidence" value="ECO:0007669"/>
    <property type="project" value="TreeGrafter"/>
</dbReference>
<dbReference type="SUPFAM" id="SSF50044">
    <property type="entry name" value="SH3-domain"/>
    <property type="match status" value="1"/>
</dbReference>
<evidence type="ECO:0000313" key="4">
    <source>
        <dbReference type="Proteomes" id="UP000772434"/>
    </source>
</evidence>
<comment type="caution">
    <text evidence="3">The sequence shown here is derived from an EMBL/GenBank/DDBJ whole genome shotgun (WGS) entry which is preliminary data.</text>
</comment>
<accession>A0A9P5U692</accession>
<feature type="compositionally biased region" description="Low complexity" evidence="1">
    <location>
        <begin position="1332"/>
        <end position="1364"/>
    </location>
</feature>
<feature type="region of interest" description="Disordered" evidence="1">
    <location>
        <begin position="225"/>
        <end position="278"/>
    </location>
</feature>
<feature type="compositionally biased region" description="Polar residues" evidence="1">
    <location>
        <begin position="423"/>
        <end position="432"/>
    </location>
</feature>
<dbReference type="SUPFAM" id="SSF47923">
    <property type="entry name" value="Ypt/Rab-GAP domain of gyp1p"/>
    <property type="match status" value="2"/>
</dbReference>
<feature type="compositionally biased region" description="Basic residues" evidence="1">
    <location>
        <begin position="78"/>
        <end position="89"/>
    </location>
</feature>
<feature type="compositionally biased region" description="Polar residues" evidence="1">
    <location>
        <begin position="1403"/>
        <end position="1413"/>
    </location>
</feature>